<dbReference type="PIRSF" id="PIRSF015855">
    <property type="entry name" value="TypeIII_Mtase_mKpnI"/>
    <property type="match status" value="1"/>
</dbReference>
<dbReference type="InterPro" id="IPR002052">
    <property type="entry name" value="DNA_methylase_N6_adenine_CS"/>
</dbReference>
<dbReference type="PRINTS" id="PR00506">
    <property type="entry name" value="D21N6MTFRASE"/>
</dbReference>
<gene>
    <name evidence="6" type="ordered locus">Mevan_0154</name>
</gene>
<dbReference type="REBASE" id="15407">
    <property type="entry name" value="M.MvaSBORF154P"/>
</dbReference>
<dbReference type="Gene3D" id="3.40.50.150">
    <property type="entry name" value="Vaccinia Virus protein VP39"/>
    <property type="match status" value="1"/>
</dbReference>
<evidence type="ECO:0000259" key="5">
    <source>
        <dbReference type="Pfam" id="PF01555"/>
    </source>
</evidence>
<dbReference type="GO" id="GO:0008170">
    <property type="term" value="F:N-methyltransferase activity"/>
    <property type="evidence" value="ECO:0007669"/>
    <property type="project" value="InterPro"/>
</dbReference>
<dbReference type="EC" id="2.1.1.72" evidence="6"/>
<evidence type="ECO:0000256" key="3">
    <source>
        <dbReference type="ARBA" id="ARBA00022679"/>
    </source>
</evidence>
<dbReference type="eggNOG" id="arCOG00108">
    <property type="taxonomic scope" value="Archaea"/>
</dbReference>
<dbReference type="GO" id="GO:0003677">
    <property type="term" value="F:DNA binding"/>
    <property type="evidence" value="ECO:0007669"/>
    <property type="project" value="InterPro"/>
</dbReference>
<dbReference type="InterPro" id="IPR029063">
    <property type="entry name" value="SAM-dependent_MTases_sf"/>
</dbReference>
<dbReference type="Pfam" id="PF01555">
    <property type="entry name" value="N6_N4_Mtase"/>
    <property type="match status" value="1"/>
</dbReference>
<dbReference type="HOGENOM" id="CLU_020164_2_1_2"/>
<keyword evidence="2 6" id="KW-0489">Methyltransferase</keyword>
<dbReference type="AlphaFoldDB" id="A6UNJ3"/>
<dbReference type="RefSeq" id="WP_011971969.1">
    <property type="nucleotide sequence ID" value="NC_009634.1"/>
</dbReference>
<organism evidence="6 7">
    <name type="scientific">Methanococcus vannielii (strain ATCC 35089 / DSM 1224 / JCM 13029 / OCM 148 / SB)</name>
    <dbReference type="NCBI Taxonomy" id="406327"/>
    <lineage>
        <taxon>Archaea</taxon>
        <taxon>Methanobacteriati</taxon>
        <taxon>Methanobacteriota</taxon>
        <taxon>Methanomada group</taxon>
        <taxon>Methanococci</taxon>
        <taxon>Methanococcales</taxon>
        <taxon>Methanococcaceae</taxon>
        <taxon>Methanococcus</taxon>
    </lineage>
</organism>
<dbReference type="GeneID" id="5325254"/>
<dbReference type="EMBL" id="CP000742">
    <property type="protein sequence ID" value="ABR54065.1"/>
    <property type="molecule type" value="Genomic_DNA"/>
</dbReference>
<dbReference type="PROSITE" id="PS00092">
    <property type="entry name" value="N6_MTASE"/>
    <property type="match status" value="1"/>
</dbReference>
<comment type="similarity">
    <text evidence="1">Belongs to the N(4)/N(6)-methyltransferase family.</text>
</comment>
<dbReference type="STRING" id="406327.Mevan_0154"/>
<keyword evidence="4" id="KW-0949">S-adenosyl-L-methionine</keyword>
<dbReference type="GO" id="GO:0009007">
    <property type="term" value="F:site-specific DNA-methyltransferase (adenine-specific) activity"/>
    <property type="evidence" value="ECO:0007669"/>
    <property type="project" value="UniProtKB-EC"/>
</dbReference>
<evidence type="ECO:0000256" key="2">
    <source>
        <dbReference type="ARBA" id="ARBA00022603"/>
    </source>
</evidence>
<dbReference type="SUPFAM" id="SSF53335">
    <property type="entry name" value="S-adenosyl-L-methionine-dependent methyltransferases"/>
    <property type="match status" value="1"/>
</dbReference>
<evidence type="ECO:0000313" key="6">
    <source>
        <dbReference type="EMBL" id="ABR54065.1"/>
    </source>
</evidence>
<evidence type="ECO:0000313" key="7">
    <source>
        <dbReference type="Proteomes" id="UP000001107"/>
    </source>
</evidence>
<sequence length="646" mass="74656">MDIEKLPLKTENLVTENVLKLGEIFPEILTEIEKDGKSIKTINLEKLKELVGDYADKNSEIYELTWAGKQNARRVATESTTNTLRPVIEDSVDFENTENLYIEGDNLEVLKILRKSYSNSIKCIYIDPPYNTGKDFVYKDNFSMSKEDYEAEAGAIDEEGNRLIKNTGTDGRFHSNWLNMMYPRLQLAYKLLKKDGVIFISIDDNEVDNLKKVCNEIFGENNFIAQLVWENKEGGGSSDSKFFRIKHEYILVYTKSIELAELKGEFKKEDSSYAYSDEFVEERGRYKLIKLNSFSIQYSKSLDYEIEMPNGEKVTPSENGKRGCWRWSKTKFEWGIKNNFIEFKENTDGKLWVYTKQYFKLDHNGNPITRSVPHRGVIAKYSSTQATKQMEKIFGKKMFDYSKPYDLIQFLGLLATDKDDTILDFFSGSATTAHAVMQLNAEDNGSRKFIMVQLPEEVEEGTEAFKAGYKNICEIGKERIRRAAKKIQEENSDKDLSNVDFGFRVFKLDESNMKDTYYSPEKITQTTLINFKDTIKEDRTEEDLIYQVLLNMGIPISAKIEINTIQNKKVFVINSGWLVGCFDQNIDLNLIRELAEIKSEISGLKPKFVFRESSFKNDSEMINTMEYLKTKLFKTDAELKSNVKVI</sequence>
<protein>
    <submittedName>
        <fullName evidence="6">Site-specific DNA-methyltransferase (Adenine-specific)</fullName>
        <ecNumber evidence="6">2.1.1.72</ecNumber>
    </submittedName>
</protein>
<evidence type="ECO:0000256" key="4">
    <source>
        <dbReference type="ARBA" id="ARBA00022691"/>
    </source>
</evidence>
<dbReference type="Proteomes" id="UP000001107">
    <property type="component" value="Chromosome"/>
</dbReference>
<keyword evidence="3 6" id="KW-0808">Transferase</keyword>
<evidence type="ECO:0000256" key="1">
    <source>
        <dbReference type="ARBA" id="ARBA00006594"/>
    </source>
</evidence>
<dbReference type="InterPro" id="IPR002941">
    <property type="entry name" value="DNA_methylase_N4/N6"/>
</dbReference>
<feature type="domain" description="DNA methylase N-4/N-6" evidence="5">
    <location>
        <begin position="121"/>
        <end position="457"/>
    </location>
</feature>
<keyword evidence="7" id="KW-1185">Reference proteome</keyword>
<dbReference type="InterPro" id="IPR002295">
    <property type="entry name" value="N4/N6-MTase_EcoPI_Mod-like"/>
</dbReference>
<accession>A6UNJ3</accession>
<dbReference type="KEGG" id="mvn:Mevan_0154"/>
<reference evidence="6" key="1">
    <citation type="submission" date="2007-06" db="EMBL/GenBank/DDBJ databases">
        <title>Complete sequence of Methanococcus vannielii SB.</title>
        <authorList>
            <consortium name="US DOE Joint Genome Institute"/>
            <person name="Copeland A."/>
            <person name="Lucas S."/>
            <person name="Lapidus A."/>
            <person name="Barry K."/>
            <person name="Glavina del Rio T."/>
            <person name="Dalin E."/>
            <person name="Tice H."/>
            <person name="Pitluck S."/>
            <person name="Chain P."/>
            <person name="Malfatti S."/>
            <person name="Shin M."/>
            <person name="Vergez L."/>
            <person name="Schmutz J."/>
            <person name="Larimer F."/>
            <person name="Land M."/>
            <person name="Hauser L."/>
            <person name="Kyrpides N."/>
            <person name="Anderson I."/>
            <person name="Sieprawska-Lupa M."/>
            <person name="Whitman W.B."/>
            <person name="Richardson P."/>
        </authorList>
    </citation>
    <scope>NUCLEOTIDE SEQUENCE [LARGE SCALE GENOMIC DNA]</scope>
    <source>
        <strain evidence="6">SB</strain>
    </source>
</reference>
<name>A6UNJ3_METVS</name>
<dbReference type="GO" id="GO:0032259">
    <property type="term" value="P:methylation"/>
    <property type="evidence" value="ECO:0007669"/>
    <property type="project" value="UniProtKB-KW"/>
</dbReference>
<dbReference type="OrthoDB" id="38200at2157"/>
<proteinExistence type="inferred from homology"/>